<gene>
    <name evidence="10" type="ORF">OU5_4789</name>
</gene>
<dbReference type="OrthoDB" id="9802426at2"/>
<organism evidence="10 11">
    <name type="scientific">Pseudomonas mandelii JR-1</name>
    <dbReference type="NCBI Taxonomy" id="1147786"/>
    <lineage>
        <taxon>Bacteria</taxon>
        <taxon>Pseudomonadati</taxon>
        <taxon>Pseudomonadota</taxon>
        <taxon>Gammaproteobacteria</taxon>
        <taxon>Pseudomonadales</taxon>
        <taxon>Pseudomonadaceae</taxon>
        <taxon>Pseudomonas</taxon>
    </lineage>
</organism>
<dbReference type="RefSeq" id="WP_010457636.1">
    <property type="nucleotide sequence ID" value="NZ_CP005960.1"/>
</dbReference>
<dbReference type="CDD" id="cd00383">
    <property type="entry name" value="trans_reg_C"/>
    <property type="match status" value="1"/>
</dbReference>
<dbReference type="GO" id="GO:0005829">
    <property type="term" value="C:cytosol"/>
    <property type="evidence" value="ECO:0007669"/>
    <property type="project" value="TreeGrafter"/>
</dbReference>
<keyword evidence="3" id="KW-0805">Transcription regulation</keyword>
<dbReference type="FunFam" id="3.40.50.2300:FF:000071">
    <property type="entry name" value="Two-component DNA-binding response regulator ColR"/>
    <property type="match status" value="1"/>
</dbReference>
<evidence type="ECO:0000259" key="8">
    <source>
        <dbReference type="PROSITE" id="PS50110"/>
    </source>
</evidence>
<dbReference type="GO" id="GO:0000156">
    <property type="term" value="F:phosphorelay response regulator activity"/>
    <property type="evidence" value="ECO:0007669"/>
    <property type="project" value="TreeGrafter"/>
</dbReference>
<dbReference type="KEGG" id="pman:OU5_4789"/>
<dbReference type="PANTHER" id="PTHR48111:SF22">
    <property type="entry name" value="REGULATOR OF RPOS"/>
    <property type="match status" value="1"/>
</dbReference>
<keyword evidence="2" id="KW-0902">Two-component regulatory system</keyword>
<feature type="domain" description="OmpR/PhoB-type" evidence="9">
    <location>
        <begin position="125"/>
        <end position="222"/>
    </location>
</feature>
<protein>
    <submittedName>
        <fullName evidence="10">Putative two-component system, response regulator</fullName>
    </submittedName>
</protein>
<dbReference type="GO" id="GO:0032993">
    <property type="term" value="C:protein-DNA complex"/>
    <property type="evidence" value="ECO:0007669"/>
    <property type="project" value="TreeGrafter"/>
</dbReference>
<dbReference type="Gene3D" id="3.40.50.2300">
    <property type="match status" value="1"/>
</dbReference>
<dbReference type="Pfam" id="PF00072">
    <property type="entry name" value="Response_reg"/>
    <property type="match status" value="1"/>
</dbReference>
<evidence type="ECO:0000256" key="2">
    <source>
        <dbReference type="ARBA" id="ARBA00023012"/>
    </source>
</evidence>
<dbReference type="InterPro" id="IPR001789">
    <property type="entry name" value="Sig_transdc_resp-reg_receiver"/>
</dbReference>
<dbReference type="SMART" id="SM00862">
    <property type="entry name" value="Trans_reg_C"/>
    <property type="match status" value="1"/>
</dbReference>
<evidence type="ECO:0000256" key="3">
    <source>
        <dbReference type="ARBA" id="ARBA00023015"/>
    </source>
</evidence>
<feature type="modified residue" description="4-aspartylphosphate" evidence="6">
    <location>
        <position position="51"/>
    </location>
</feature>
<dbReference type="AlphaFoldDB" id="A0A024EHR5"/>
<evidence type="ECO:0000313" key="11">
    <source>
        <dbReference type="Proteomes" id="UP000026913"/>
    </source>
</evidence>
<keyword evidence="5" id="KW-0804">Transcription</keyword>
<proteinExistence type="predicted"/>
<dbReference type="EMBL" id="CP005960">
    <property type="protein sequence ID" value="AHZ71868.1"/>
    <property type="molecule type" value="Genomic_DNA"/>
</dbReference>
<name>A0A024EHR5_9PSED</name>
<accession>A0A024EHR5</accession>
<evidence type="ECO:0000256" key="6">
    <source>
        <dbReference type="PROSITE-ProRule" id="PRU00169"/>
    </source>
</evidence>
<keyword evidence="1 6" id="KW-0597">Phosphoprotein</keyword>
<dbReference type="InterPro" id="IPR039420">
    <property type="entry name" value="WalR-like"/>
</dbReference>
<dbReference type="Proteomes" id="UP000026913">
    <property type="component" value="Chromosome"/>
</dbReference>
<dbReference type="PROSITE" id="PS50110">
    <property type="entry name" value="RESPONSE_REGULATORY"/>
    <property type="match status" value="1"/>
</dbReference>
<dbReference type="FunFam" id="1.10.10.10:FF:000058">
    <property type="entry name" value="DNA-binding response OmpR family regulator"/>
    <property type="match status" value="1"/>
</dbReference>
<dbReference type="InterPro" id="IPR001867">
    <property type="entry name" value="OmpR/PhoB-type_DNA-bd"/>
</dbReference>
<dbReference type="InterPro" id="IPR036388">
    <property type="entry name" value="WH-like_DNA-bd_sf"/>
</dbReference>
<dbReference type="SUPFAM" id="SSF52172">
    <property type="entry name" value="CheY-like"/>
    <property type="match status" value="1"/>
</dbReference>
<evidence type="ECO:0000259" key="9">
    <source>
        <dbReference type="PROSITE" id="PS51755"/>
    </source>
</evidence>
<dbReference type="SMART" id="SM00448">
    <property type="entry name" value="REC"/>
    <property type="match status" value="1"/>
</dbReference>
<dbReference type="GO" id="GO:0006355">
    <property type="term" value="P:regulation of DNA-templated transcription"/>
    <property type="evidence" value="ECO:0007669"/>
    <property type="project" value="InterPro"/>
</dbReference>
<feature type="domain" description="Response regulatory" evidence="8">
    <location>
        <begin position="2"/>
        <end position="117"/>
    </location>
</feature>
<dbReference type="Gene3D" id="1.10.10.10">
    <property type="entry name" value="Winged helix-like DNA-binding domain superfamily/Winged helix DNA-binding domain"/>
    <property type="match status" value="1"/>
</dbReference>
<dbReference type="Pfam" id="PF00486">
    <property type="entry name" value="Trans_reg_C"/>
    <property type="match status" value="1"/>
</dbReference>
<dbReference type="PANTHER" id="PTHR48111">
    <property type="entry name" value="REGULATOR OF RPOS"/>
    <property type="match status" value="1"/>
</dbReference>
<dbReference type="GeneID" id="46430540"/>
<dbReference type="GO" id="GO:0000976">
    <property type="term" value="F:transcription cis-regulatory region binding"/>
    <property type="evidence" value="ECO:0007669"/>
    <property type="project" value="TreeGrafter"/>
</dbReference>
<evidence type="ECO:0000256" key="7">
    <source>
        <dbReference type="PROSITE-ProRule" id="PRU01091"/>
    </source>
</evidence>
<dbReference type="PROSITE" id="PS51755">
    <property type="entry name" value="OMPR_PHOB"/>
    <property type="match status" value="1"/>
</dbReference>
<evidence type="ECO:0000256" key="5">
    <source>
        <dbReference type="ARBA" id="ARBA00023163"/>
    </source>
</evidence>
<evidence type="ECO:0000256" key="1">
    <source>
        <dbReference type="ARBA" id="ARBA00022553"/>
    </source>
</evidence>
<dbReference type="InterPro" id="IPR011006">
    <property type="entry name" value="CheY-like_superfamily"/>
</dbReference>
<evidence type="ECO:0000313" key="10">
    <source>
        <dbReference type="EMBL" id="AHZ71868.1"/>
    </source>
</evidence>
<feature type="DNA-binding region" description="OmpR/PhoB-type" evidence="7">
    <location>
        <begin position="125"/>
        <end position="222"/>
    </location>
</feature>
<keyword evidence="4 7" id="KW-0238">DNA-binding</keyword>
<dbReference type="CDD" id="cd17574">
    <property type="entry name" value="REC_OmpR"/>
    <property type="match status" value="1"/>
</dbReference>
<sequence>MRILLVEDNRDILANLADYLGLKGYTVDCAQDGLSGLHLAATEHYDLIVLDIMLPGIDGYTLCKRLREDARRDTPVIMLTARDQLDDRLQGFKSGADDYLIKPFALSELAARIEAVMRRAQGGGRRALQVGDLSYDLDTLEVTREGRLLKLNPVGLKLLAVLMQKSPHVLRREILEEALWGDDCPDSDSLRSHVHQLRQVIDKPFAKPLLQTVHGVGYRLAESRDGV</sequence>
<reference evidence="10 11" key="1">
    <citation type="journal article" date="2012" name="J. Bacteriol.">
        <title>Genome sequence of cold-adapted Pseudomonas mandelii strain JR-1.</title>
        <authorList>
            <person name="Jang S.H."/>
            <person name="Kim J."/>
            <person name="Kim J."/>
            <person name="Hong S."/>
            <person name="Lee C."/>
        </authorList>
    </citation>
    <scope>NUCLEOTIDE SEQUENCE [LARGE SCALE GENOMIC DNA]</scope>
    <source>
        <strain evidence="10 11">JR-1</strain>
    </source>
</reference>
<dbReference type="HOGENOM" id="CLU_000445_30_1_6"/>
<evidence type="ECO:0000256" key="4">
    <source>
        <dbReference type="ARBA" id="ARBA00023125"/>
    </source>
</evidence>